<dbReference type="GO" id="GO:0005886">
    <property type="term" value="C:plasma membrane"/>
    <property type="evidence" value="ECO:0007669"/>
    <property type="project" value="UniProtKB-SubCell"/>
</dbReference>
<keyword evidence="2" id="KW-1003">Cell membrane</keyword>
<evidence type="ECO:0000256" key="5">
    <source>
        <dbReference type="ARBA" id="ARBA00023136"/>
    </source>
</evidence>
<dbReference type="AlphaFoldDB" id="A0A5C5TX83"/>
<feature type="domain" description="RDD" evidence="7">
    <location>
        <begin position="12"/>
        <end position="185"/>
    </location>
</feature>
<dbReference type="PANTHER" id="PTHR36115:SF6">
    <property type="entry name" value="PROLINE-RICH ANTIGEN HOMOLOG"/>
    <property type="match status" value="1"/>
</dbReference>
<evidence type="ECO:0000256" key="2">
    <source>
        <dbReference type="ARBA" id="ARBA00022475"/>
    </source>
</evidence>
<feature type="transmembrane region" description="Helical" evidence="6">
    <location>
        <begin position="100"/>
        <end position="120"/>
    </location>
</feature>
<dbReference type="Pfam" id="PF06271">
    <property type="entry name" value="RDD"/>
    <property type="match status" value="1"/>
</dbReference>
<evidence type="ECO:0000256" key="4">
    <source>
        <dbReference type="ARBA" id="ARBA00022989"/>
    </source>
</evidence>
<proteinExistence type="predicted"/>
<comment type="caution">
    <text evidence="8">The sequence shown here is derived from an EMBL/GenBank/DDBJ whole genome shotgun (WGS) entry which is preliminary data.</text>
</comment>
<keyword evidence="4 6" id="KW-1133">Transmembrane helix</keyword>
<feature type="transmembrane region" description="Helical" evidence="6">
    <location>
        <begin position="201"/>
        <end position="221"/>
    </location>
</feature>
<evidence type="ECO:0000256" key="1">
    <source>
        <dbReference type="ARBA" id="ARBA00004651"/>
    </source>
</evidence>
<dbReference type="PANTHER" id="PTHR36115">
    <property type="entry name" value="PROLINE-RICH ANTIGEN HOMOLOG-RELATED"/>
    <property type="match status" value="1"/>
</dbReference>
<reference evidence="8 9" key="1">
    <citation type="submission" date="2019-07" db="EMBL/GenBank/DDBJ databases">
        <title>Luteimonas sp. YD-1 nov., isolated from acidic soil.</title>
        <authorList>
            <person name="Zhou J."/>
        </authorList>
    </citation>
    <scope>NUCLEOTIDE SEQUENCE [LARGE SCALE GENOMIC DNA]</scope>
    <source>
        <strain evidence="8 9">YD-1</strain>
    </source>
</reference>
<dbReference type="RefSeq" id="WP_146312603.1">
    <property type="nucleotide sequence ID" value="NZ_VOHE01000004.1"/>
</dbReference>
<evidence type="ECO:0000313" key="8">
    <source>
        <dbReference type="EMBL" id="TWT18783.1"/>
    </source>
</evidence>
<dbReference type="InterPro" id="IPR010432">
    <property type="entry name" value="RDD"/>
</dbReference>
<evidence type="ECO:0000313" key="9">
    <source>
        <dbReference type="Proteomes" id="UP000315949"/>
    </source>
</evidence>
<evidence type="ECO:0000256" key="3">
    <source>
        <dbReference type="ARBA" id="ARBA00022692"/>
    </source>
</evidence>
<name>A0A5C5TX83_9GAMM</name>
<keyword evidence="9" id="KW-1185">Reference proteome</keyword>
<dbReference type="OrthoDB" id="9793824at2"/>
<comment type="subcellular location">
    <subcellularLocation>
        <location evidence="1">Cell membrane</location>
        <topology evidence="1">Multi-pass membrane protein</topology>
    </subcellularLocation>
</comment>
<gene>
    <name evidence="8" type="ORF">FQY79_09040</name>
</gene>
<sequence length="234" mass="24109">MNAAPGPEQVPAGLLRRYLAWSLDMLVPVALALAACAGRIAAASARATAALEAIAQRMAQAMVDALVHGTGALALARGWLRDPAWREAVTALSGAVADAVVAPALLAALLALAWFAGFEASPLQATPGKRALGLRVVDARGARLALGRAALRHLAGTLSWLSLNLGHLLAALPPRHQALHDRLAGTRVLQRAGARLPAWSLAWLGLQLLAAVAAGACLLAATQQAIERAFDALL</sequence>
<evidence type="ECO:0000256" key="6">
    <source>
        <dbReference type="SAM" id="Phobius"/>
    </source>
</evidence>
<organism evidence="8 9">
    <name type="scientific">Luteimonas wenzhouensis</name>
    <dbReference type="NCBI Taxonomy" id="2599615"/>
    <lineage>
        <taxon>Bacteria</taxon>
        <taxon>Pseudomonadati</taxon>
        <taxon>Pseudomonadota</taxon>
        <taxon>Gammaproteobacteria</taxon>
        <taxon>Lysobacterales</taxon>
        <taxon>Lysobacteraceae</taxon>
        <taxon>Luteimonas</taxon>
    </lineage>
</organism>
<dbReference type="Proteomes" id="UP000315949">
    <property type="component" value="Unassembled WGS sequence"/>
</dbReference>
<dbReference type="InterPro" id="IPR051791">
    <property type="entry name" value="Pra-immunoreactive"/>
</dbReference>
<keyword evidence="5 6" id="KW-0472">Membrane</keyword>
<protein>
    <submittedName>
        <fullName evidence="8">RDD family protein</fullName>
    </submittedName>
</protein>
<evidence type="ECO:0000259" key="7">
    <source>
        <dbReference type="Pfam" id="PF06271"/>
    </source>
</evidence>
<accession>A0A5C5TX83</accession>
<dbReference type="EMBL" id="VOHE01000004">
    <property type="protein sequence ID" value="TWT18783.1"/>
    <property type="molecule type" value="Genomic_DNA"/>
</dbReference>
<feature type="transmembrane region" description="Helical" evidence="6">
    <location>
        <begin position="20"/>
        <end position="41"/>
    </location>
</feature>
<keyword evidence="3 6" id="KW-0812">Transmembrane</keyword>